<dbReference type="Pfam" id="PF07714">
    <property type="entry name" value="PK_Tyr_Ser-Thr"/>
    <property type="match status" value="2"/>
</dbReference>
<dbReference type="SMART" id="SM00220">
    <property type="entry name" value="S_TKc"/>
    <property type="match status" value="1"/>
</dbReference>
<dbReference type="PROSITE" id="PS00108">
    <property type="entry name" value="PROTEIN_KINASE_ST"/>
    <property type="match status" value="1"/>
</dbReference>
<proteinExistence type="predicted"/>
<feature type="domain" description="Protein kinase" evidence="1">
    <location>
        <begin position="1"/>
        <end position="230"/>
    </location>
</feature>
<protein>
    <recommendedName>
        <fullName evidence="1">Protein kinase domain-containing protein</fullName>
    </recommendedName>
</protein>
<dbReference type="EMBL" id="OU893341">
    <property type="protein sequence ID" value="CAG9783358.1"/>
    <property type="molecule type" value="Genomic_DNA"/>
</dbReference>
<dbReference type="PANTHER" id="PTHR23257">
    <property type="entry name" value="SERINE-THREONINE PROTEIN KINASE"/>
    <property type="match status" value="1"/>
</dbReference>
<dbReference type="OrthoDB" id="774951at2759"/>
<dbReference type="PROSITE" id="PS50011">
    <property type="entry name" value="PROTEIN_KINASE_DOM"/>
    <property type="match status" value="1"/>
</dbReference>
<dbReference type="InterPro" id="IPR050167">
    <property type="entry name" value="Ser_Thr_protein_kinase"/>
</dbReference>
<dbReference type="GO" id="GO:0005524">
    <property type="term" value="F:ATP binding"/>
    <property type="evidence" value="ECO:0007669"/>
    <property type="project" value="InterPro"/>
</dbReference>
<sequence length="256" mass="29398">MGCVSKPSLAIVTQWCEGSSLYQHLHVLETPFPMLYLIDVARQTAQGMDYLHAKNIIHRDLKSNNIFLRDDWSVKIGDFGLATAKVRWSDTSVAGGVQWQQPTGSILWMAPEVIRMDEPAPYTYRSDVYAYGIVLYELMAGELPYTHLNNKDQVMYIYIPYTYRSDVYAYGIVLYELMAGELPYTHLNNKDQVMYIYIYIYTLNLPVRRVRVRDSAVRADGRRAALHPPQQQGPGDVYIYIYIYPKPTGPTCTRTG</sequence>
<dbReference type="GO" id="GO:0007265">
    <property type="term" value="P:Ras protein signal transduction"/>
    <property type="evidence" value="ECO:0007669"/>
    <property type="project" value="TreeGrafter"/>
</dbReference>
<evidence type="ECO:0000313" key="3">
    <source>
        <dbReference type="Proteomes" id="UP001153714"/>
    </source>
</evidence>
<name>A0A9N9QU45_9NEOP</name>
<dbReference type="InterPro" id="IPR000719">
    <property type="entry name" value="Prot_kinase_dom"/>
</dbReference>
<evidence type="ECO:0000313" key="2">
    <source>
        <dbReference type="EMBL" id="CAG9783358.1"/>
    </source>
</evidence>
<reference evidence="2" key="1">
    <citation type="submission" date="2021-12" db="EMBL/GenBank/DDBJ databases">
        <authorList>
            <person name="King R."/>
        </authorList>
    </citation>
    <scope>NUCLEOTIDE SEQUENCE</scope>
</reference>
<organism evidence="2 3">
    <name type="scientific">Diatraea saccharalis</name>
    <name type="common">sugarcane borer</name>
    <dbReference type="NCBI Taxonomy" id="40085"/>
    <lineage>
        <taxon>Eukaryota</taxon>
        <taxon>Metazoa</taxon>
        <taxon>Ecdysozoa</taxon>
        <taxon>Arthropoda</taxon>
        <taxon>Hexapoda</taxon>
        <taxon>Insecta</taxon>
        <taxon>Pterygota</taxon>
        <taxon>Neoptera</taxon>
        <taxon>Endopterygota</taxon>
        <taxon>Lepidoptera</taxon>
        <taxon>Glossata</taxon>
        <taxon>Ditrysia</taxon>
        <taxon>Pyraloidea</taxon>
        <taxon>Crambidae</taxon>
        <taxon>Crambinae</taxon>
        <taxon>Diatraea</taxon>
    </lineage>
</organism>
<gene>
    <name evidence="2" type="ORF">DIATSA_LOCUS1538</name>
</gene>
<dbReference type="Gene3D" id="1.10.510.10">
    <property type="entry name" value="Transferase(Phosphotransferase) domain 1"/>
    <property type="match status" value="2"/>
</dbReference>
<keyword evidence="3" id="KW-1185">Reference proteome</keyword>
<dbReference type="Proteomes" id="UP001153714">
    <property type="component" value="Chromosome 10"/>
</dbReference>
<dbReference type="SUPFAM" id="SSF56112">
    <property type="entry name" value="Protein kinase-like (PK-like)"/>
    <property type="match status" value="2"/>
</dbReference>
<dbReference type="InterPro" id="IPR011009">
    <property type="entry name" value="Kinase-like_dom_sf"/>
</dbReference>
<dbReference type="GO" id="GO:0005737">
    <property type="term" value="C:cytoplasm"/>
    <property type="evidence" value="ECO:0007669"/>
    <property type="project" value="TreeGrafter"/>
</dbReference>
<reference evidence="2" key="2">
    <citation type="submission" date="2022-10" db="EMBL/GenBank/DDBJ databases">
        <authorList>
            <consortium name="ENA_rothamsted_submissions"/>
            <consortium name="culmorum"/>
            <person name="King R."/>
        </authorList>
    </citation>
    <scope>NUCLEOTIDE SEQUENCE</scope>
</reference>
<dbReference type="GO" id="GO:0006950">
    <property type="term" value="P:response to stress"/>
    <property type="evidence" value="ECO:0007669"/>
    <property type="project" value="UniProtKB-ARBA"/>
</dbReference>
<dbReference type="InterPro" id="IPR001245">
    <property type="entry name" value="Ser-Thr/Tyr_kinase_cat_dom"/>
</dbReference>
<dbReference type="GO" id="GO:0004672">
    <property type="term" value="F:protein kinase activity"/>
    <property type="evidence" value="ECO:0007669"/>
    <property type="project" value="InterPro"/>
</dbReference>
<dbReference type="PANTHER" id="PTHR23257:SF954">
    <property type="entry name" value="PROTEIN KINASE DOMAIN-CONTAINING PROTEIN"/>
    <property type="match status" value="1"/>
</dbReference>
<dbReference type="AlphaFoldDB" id="A0A9N9QU45"/>
<evidence type="ECO:0000259" key="1">
    <source>
        <dbReference type="PROSITE" id="PS50011"/>
    </source>
</evidence>
<accession>A0A9N9QU45</accession>
<dbReference type="InterPro" id="IPR008271">
    <property type="entry name" value="Ser/Thr_kinase_AS"/>
</dbReference>